<comment type="caution">
    <text evidence="3">The sequence shown here is derived from an EMBL/GenBank/DDBJ whole genome shotgun (WGS) entry which is preliminary data.</text>
</comment>
<dbReference type="GO" id="GO:0004553">
    <property type="term" value="F:hydrolase activity, hydrolyzing O-glycosyl compounds"/>
    <property type="evidence" value="ECO:0007669"/>
    <property type="project" value="InterPro"/>
</dbReference>
<proteinExistence type="predicted"/>
<dbReference type="Proteomes" id="UP000034235">
    <property type="component" value="Unassembled WGS sequence"/>
</dbReference>
<gene>
    <name evidence="3" type="ORF">US86_C0007G0105</name>
</gene>
<dbReference type="Pfam" id="PF00404">
    <property type="entry name" value="Dockerin_1"/>
    <property type="match status" value="1"/>
</dbReference>
<name>A0A0G0JSF2_9BACT</name>
<keyword evidence="2" id="KW-0812">Transmembrane</keyword>
<dbReference type="GO" id="GO:0000272">
    <property type="term" value="P:polysaccharide catabolic process"/>
    <property type="evidence" value="ECO:0007669"/>
    <property type="project" value="InterPro"/>
</dbReference>
<dbReference type="InterPro" id="IPR002105">
    <property type="entry name" value="Dockerin_1_rpt"/>
</dbReference>
<feature type="transmembrane region" description="Helical" evidence="2">
    <location>
        <begin position="20"/>
        <end position="41"/>
    </location>
</feature>
<keyword evidence="2" id="KW-0472">Membrane</keyword>
<dbReference type="AlphaFoldDB" id="A0A0G0JSF2"/>
<dbReference type="SUPFAM" id="SSF63446">
    <property type="entry name" value="Type I dockerin domain"/>
    <property type="match status" value="1"/>
</dbReference>
<evidence type="ECO:0000256" key="1">
    <source>
        <dbReference type="SAM" id="MobiDB-lite"/>
    </source>
</evidence>
<evidence type="ECO:0000256" key="2">
    <source>
        <dbReference type="SAM" id="Phobius"/>
    </source>
</evidence>
<feature type="region of interest" description="Disordered" evidence="1">
    <location>
        <begin position="50"/>
        <end position="94"/>
    </location>
</feature>
<reference evidence="3 4" key="1">
    <citation type="journal article" date="2015" name="Nature">
        <title>rRNA introns, odd ribosomes, and small enigmatic genomes across a large radiation of phyla.</title>
        <authorList>
            <person name="Brown C.T."/>
            <person name="Hug L.A."/>
            <person name="Thomas B.C."/>
            <person name="Sharon I."/>
            <person name="Castelle C.J."/>
            <person name="Singh A."/>
            <person name="Wilkins M.J."/>
            <person name="Williams K.H."/>
            <person name="Banfield J.F."/>
        </authorList>
    </citation>
    <scope>NUCLEOTIDE SEQUENCE [LARGE SCALE GENOMIC DNA]</scope>
</reference>
<organism evidence="3 4">
    <name type="scientific">Candidatus Daviesbacteria bacterium GW2011_GWA2_38_24</name>
    <dbReference type="NCBI Taxonomy" id="1618422"/>
    <lineage>
        <taxon>Bacteria</taxon>
        <taxon>Candidatus Daviesiibacteriota</taxon>
    </lineage>
</organism>
<keyword evidence="2" id="KW-1133">Transmembrane helix</keyword>
<sequence>MDMPHLPEVPHIPKLSPTQIFLIIFIFLLITIPSTTFLLSLRFRAAQDTKKTNKNNGPVTSLKEVPKDSPLKGLTDAAKDKTDSDSPNSSPTSELKLFPTMNFKIKIEGRPDGKHGAKLFVGLAADEATSSPKYLLSFSVNVPDTGEYQGLSLAGLDANSYYTAYLKGPAQIATSSSFMVKPTVNDLSIDGPLNLITGDLNEDNVVNEADLTVAKNSLGLSPGNSKWNANADFNLDNIVNNYDLSLIRKNNGKIGASGVWYSKPSVATSSGGLNQNVGSPGDGYWLWVPKF</sequence>
<evidence type="ECO:0000313" key="4">
    <source>
        <dbReference type="Proteomes" id="UP000034235"/>
    </source>
</evidence>
<evidence type="ECO:0000313" key="3">
    <source>
        <dbReference type="EMBL" id="KKQ66060.1"/>
    </source>
</evidence>
<dbReference type="InterPro" id="IPR036439">
    <property type="entry name" value="Dockerin_dom_sf"/>
</dbReference>
<protein>
    <recommendedName>
        <fullName evidence="5">Dockerin domain-containing protein</fullName>
    </recommendedName>
</protein>
<dbReference type="EMBL" id="LBUP01000007">
    <property type="protein sequence ID" value="KKQ66060.1"/>
    <property type="molecule type" value="Genomic_DNA"/>
</dbReference>
<evidence type="ECO:0008006" key="5">
    <source>
        <dbReference type="Google" id="ProtNLM"/>
    </source>
</evidence>
<accession>A0A0G0JSF2</accession>
<dbReference type="Gene3D" id="1.10.1330.10">
    <property type="entry name" value="Dockerin domain"/>
    <property type="match status" value="1"/>
</dbReference>